<feature type="repeat" description="ANK" evidence="3">
    <location>
        <begin position="142"/>
        <end position="174"/>
    </location>
</feature>
<dbReference type="Gene3D" id="1.25.40.20">
    <property type="entry name" value="Ankyrin repeat-containing domain"/>
    <property type="match status" value="2"/>
</dbReference>
<feature type="repeat" description="ANK" evidence="3">
    <location>
        <begin position="208"/>
        <end position="240"/>
    </location>
</feature>
<keyword evidence="6" id="KW-1185">Reference proteome</keyword>
<name>A0A4Z2DAV2_SCHJA</name>
<dbReference type="Proteomes" id="UP000311919">
    <property type="component" value="Unassembled WGS sequence"/>
</dbReference>
<feature type="non-terminal residue" evidence="5">
    <location>
        <position position="898"/>
    </location>
</feature>
<evidence type="ECO:0000256" key="4">
    <source>
        <dbReference type="SAM" id="MobiDB-lite"/>
    </source>
</evidence>
<feature type="repeat" description="ANK" evidence="3">
    <location>
        <begin position="175"/>
        <end position="207"/>
    </location>
</feature>
<dbReference type="InterPro" id="IPR036770">
    <property type="entry name" value="Ankyrin_rpt-contain_sf"/>
</dbReference>
<keyword evidence="5" id="KW-0808">Transferase</keyword>
<evidence type="ECO:0000313" key="6">
    <source>
        <dbReference type="Proteomes" id="UP000311919"/>
    </source>
</evidence>
<keyword evidence="5" id="KW-0418">Kinase</keyword>
<keyword evidence="2 3" id="KW-0040">ANK repeat</keyword>
<dbReference type="Pfam" id="PF00023">
    <property type="entry name" value="Ank"/>
    <property type="match status" value="1"/>
</dbReference>
<dbReference type="SUPFAM" id="SSF52540">
    <property type="entry name" value="P-loop containing nucleoside triphosphate hydrolases"/>
    <property type="match status" value="1"/>
</dbReference>
<dbReference type="InterPro" id="IPR027417">
    <property type="entry name" value="P-loop_NTPase"/>
</dbReference>
<dbReference type="SMART" id="SM00248">
    <property type="entry name" value="ANK"/>
    <property type="match status" value="7"/>
</dbReference>
<dbReference type="PROSITE" id="PS50088">
    <property type="entry name" value="ANK_REPEAT"/>
    <property type="match status" value="6"/>
</dbReference>
<keyword evidence="1" id="KW-0677">Repeat</keyword>
<comment type="caution">
    <text evidence="5">The sequence shown here is derived from an EMBL/GenBank/DDBJ whole genome shotgun (WGS) entry which is preliminary data.</text>
</comment>
<dbReference type="InterPro" id="IPR002110">
    <property type="entry name" value="Ankyrin_rpt"/>
</dbReference>
<evidence type="ECO:0000313" key="5">
    <source>
        <dbReference type="EMBL" id="TNN13604.1"/>
    </source>
</evidence>
<dbReference type="Gene3D" id="3.40.50.300">
    <property type="entry name" value="P-loop containing nucleotide triphosphate hydrolases"/>
    <property type="match status" value="1"/>
</dbReference>
<gene>
    <name evidence="5" type="ORF">EWB00_002822</name>
</gene>
<dbReference type="GO" id="GO:0016301">
    <property type="term" value="F:kinase activity"/>
    <property type="evidence" value="ECO:0007669"/>
    <property type="project" value="UniProtKB-KW"/>
</dbReference>
<evidence type="ECO:0000256" key="3">
    <source>
        <dbReference type="PROSITE-ProRule" id="PRU00023"/>
    </source>
</evidence>
<evidence type="ECO:0000256" key="1">
    <source>
        <dbReference type="ARBA" id="ARBA00022737"/>
    </source>
</evidence>
<proteinExistence type="predicted"/>
<dbReference type="PROSITE" id="PS50297">
    <property type="entry name" value="ANK_REP_REGION"/>
    <property type="match status" value="4"/>
</dbReference>
<dbReference type="PANTHER" id="PTHR24198">
    <property type="entry name" value="ANKYRIN REPEAT AND PROTEIN KINASE DOMAIN-CONTAINING PROTEIN"/>
    <property type="match status" value="1"/>
</dbReference>
<dbReference type="OrthoDB" id="504170at2759"/>
<reference evidence="5 6" key="1">
    <citation type="submission" date="2019-03" db="EMBL/GenBank/DDBJ databases">
        <title>An improved genome assembly of the fluke Schistosoma japonicum.</title>
        <authorList>
            <person name="Hu W."/>
            <person name="Luo F."/>
            <person name="Yin M."/>
            <person name="Mo X."/>
            <person name="Sun C."/>
            <person name="Wu Q."/>
            <person name="Zhu B."/>
            <person name="Xiang M."/>
            <person name="Wang J."/>
            <person name="Wang Y."/>
            <person name="Zhang T."/>
            <person name="Xu B."/>
            <person name="Zheng H."/>
            <person name="Feng Z."/>
        </authorList>
    </citation>
    <scope>NUCLEOTIDE SEQUENCE [LARGE SCALE GENOMIC DNA]</scope>
    <source>
        <strain evidence="5">HuSjv2</strain>
        <tissue evidence="5">Worms</tissue>
    </source>
</reference>
<dbReference type="STRING" id="6182.A0A4Z2DAV2"/>
<dbReference type="PANTHER" id="PTHR24198:SF165">
    <property type="entry name" value="ANKYRIN REPEAT-CONTAINING PROTEIN-RELATED"/>
    <property type="match status" value="1"/>
</dbReference>
<evidence type="ECO:0000256" key="2">
    <source>
        <dbReference type="ARBA" id="ARBA00023043"/>
    </source>
</evidence>
<organism evidence="5 6">
    <name type="scientific">Schistosoma japonicum</name>
    <name type="common">Blood fluke</name>
    <dbReference type="NCBI Taxonomy" id="6182"/>
    <lineage>
        <taxon>Eukaryota</taxon>
        <taxon>Metazoa</taxon>
        <taxon>Spiralia</taxon>
        <taxon>Lophotrochozoa</taxon>
        <taxon>Platyhelminthes</taxon>
        <taxon>Trematoda</taxon>
        <taxon>Digenea</taxon>
        <taxon>Strigeidida</taxon>
        <taxon>Schistosomatoidea</taxon>
        <taxon>Schistosomatidae</taxon>
        <taxon>Schistosoma</taxon>
    </lineage>
</organism>
<dbReference type="Pfam" id="PF12796">
    <property type="entry name" value="Ank_2"/>
    <property type="match status" value="2"/>
</dbReference>
<sequence>MASHEINDEYFEQSLESLDNNSHNYEMSNESEVRDAIEIKDYQSLIGAIMDGDLELVDHLFTQFNNFNFQNIDEDGNSLMHLAVMSKHLKIVRYLAEHNVPLYAVNKDGETPLHIAAKLGLLLIVDYIIDVDVNLLTFVDKNGNTPLHLACLTNRSKVALSLCNAGAPLEVRNKNRKPPLLCAVTSGSESCVRVLLLAGARADTTDEEGNTALHLAASQGDYFIIKLLAKAVSNVDVFNTLEFTPLHLAAKHGHLRTVRYLILAGADPSITSRNGITPDVMAFAQGHSKVGMLLTRMKPEKRTAWIEQLRDGTHRMPRIKLKLFGSSLVGKTQLTHSLQTGPISAYLKKKLTTVSEFAGLTGEVGPISNLYRHHYPYMWHIEAEHENYTQGINVHTTNEYTLWDFSGFPSYYCFYDHFIGDISCIHLVLFNLMDSLEWRRKSVRFWLDFLFARLPIKGPLLFGGRPTEMARVILVGTHADIVQCQKDQNGFYYDEETLLFLREMITEYQDKLDIHDSVFLLDARDGTSLEMKQLKTYLADVRNFIVQTLPRTNSLMIDLSNKLPEWTLNEIFPIYNLDQFAERIHEYINPLCTDEHLTTLIEHLQYAGTILFIEATSQNTNDNIVSVVTTDKNNKTTYNKSDMIVLNPNQLCNGILGKCFSERFLHRTRITGSFTLDDIQLFVREQDTQNMIRLLESFGLCVCCIVKEFRGLKSRSRKKHSTDCFELFEQISGSPLSRSLTPDNEHIDRNGSNYNNNNNDSCLNGMQFSKTIVFDISKLQDSSIVNEDIQIEMPRLNQIPLYQGLWEYNSEKNKKMIYSGLQLLASPGQFIHLMPRIQVQLRREISVNRKKLRKELTDEFSTLHFNDHNHFIQWLHGSKITDSKGEIQIFLCIDENKQ</sequence>
<feature type="region of interest" description="Disordered" evidence="4">
    <location>
        <begin position="736"/>
        <end position="756"/>
    </location>
</feature>
<feature type="repeat" description="ANK" evidence="3">
    <location>
        <begin position="241"/>
        <end position="273"/>
    </location>
</feature>
<dbReference type="EMBL" id="SKCS01000187">
    <property type="protein sequence ID" value="TNN13604.1"/>
    <property type="molecule type" value="Genomic_DNA"/>
</dbReference>
<feature type="repeat" description="ANK" evidence="3">
    <location>
        <begin position="108"/>
        <end position="135"/>
    </location>
</feature>
<protein>
    <submittedName>
        <fullName evidence="5">Death-associated protein kinase 1</fullName>
    </submittedName>
</protein>
<dbReference type="GO" id="GO:0005737">
    <property type="term" value="C:cytoplasm"/>
    <property type="evidence" value="ECO:0007669"/>
    <property type="project" value="TreeGrafter"/>
</dbReference>
<dbReference type="SUPFAM" id="SSF48403">
    <property type="entry name" value="Ankyrin repeat"/>
    <property type="match status" value="1"/>
</dbReference>
<feature type="repeat" description="ANK" evidence="3">
    <location>
        <begin position="75"/>
        <end position="107"/>
    </location>
</feature>
<dbReference type="AlphaFoldDB" id="A0A4Z2DAV2"/>
<accession>A0A4Z2DAV2</accession>